<dbReference type="GO" id="GO:0043190">
    <property type="term" value="C:ATP-binding cassette (ABC) transporter complex"/>
    <property type="evidence" value="ECO:0007669"/>
    <property type="project" value="InterPro"/>
</dbReference>
<keyword evidence="6" id="KW-0408">Iron</keyword>
<keyword evidence="2" id="KW-1003">Cell membrane</keyword>
<dbReference type="Pfam" id="PF08402">
    <property type="entry name" value="TOBE_2"/>
    <property type="match status" value="1"/>
</dbReference>
<keyword evidence="4" id="KW-0547">Nucleotide-binding</keyword>
<evidence type="ECO:0000256" key="8">
    <source>
        <dbReference type="ARBA" id="ARBA00023136"/>
    </source>
</evidence>
<keyword evidence="12" id="KW-1185">Reference proteome</keyword>
<keyword evidence="3" id="KW-0410">Iron transport</keyword>
<dbReference type="EC" id="7.6.2.9" evidence="9"/>
<evidence type="ECO:0000256" key="9">
    <source>
        <dbReference type="ARBA" id="ARBA00066388"/>
    </source>
</evidence>
<evidence type="ECO:0000256" key="3">
    <source>
        <dbReference type="ARBA" id="ARBA00022496"/>
    </source>
</evidence>
<dbReference type="SMART" id="SM00382">
    <property type="entry name" value="AAA"/>
    <property type="match status" value="1"/>
</dbReference>
<dbReference type="InterPro" id="IPR003439">
    <property type="entry name" value="ABC_transporter-like_ATP-bd"/>
</dbReference>
<dbReference type="RefSeq" id="WP_123391464.1">
    <property type="nucleotide sequence ID" value="NZ_RKHO01000001.1"/>
</dbReference>
<dbReference type="PANTHER" id="PTHR42781">
    <property type="entry name" value="SPERMIDINE/PUTRESCINE IMPORT ATP-BINDING PROTEIN POTA"/>
    <property type="match status" value="1"/>
</dbReference>
<keyword evidence="7" id="KW-0406">Ion transport</keyword>
<evidence type="ECO:0000256" key="4">
    <source>
        <dbReference type="ARBA" id="ARBA00022741"/>
    </source>
</evidence>
<keyword evidence="5 11" id="KW-0067">ATP-binding</keyword>
<proteinExistence type="predicted"/>
<organism evidence="11 12">
    <name type="scientific">Nocardioides aurantiacus</name>
    <dbReference type="NCBI Taxonomy" id="86796"/>
    <lineage>
        <taxon>Bacteria</taxon>
        <taxon>Bacillati</taxon>
        <taxon>Actinomycetota</taxon>
        <taxon>Actinomycetes</taxon>
        <taxon>Propionibacteriales</taxon>
        <taxon>Nocardioidaceae</taxon>
        <taxon>Nocardioides</taxon>
    </lineage>
</organism>
<dbReference type="SUPFAM" id="SSF50331">
    <property type="entry name" value="MOP-like"/>
    <property type="match status" value="1"/>
</dbReference>
<evidence type="ECO:0000256" key="6">
    <source>
        <dbReference type="ARBA" id="ARBA00023004"/>
    </source>
</evidence>
<dbReference type="GO" id="GO:0016887">
    <property type="term" value="F:ATP hydrolysis activity"/>
    <property type="evidence" value="ECO:0007669"/>
    <property type="project" value="InterPro"/>
</dbReference>
<dbReference type="Pfam" id="PF00005">
    <property type="entry name" value="ABC_tran"/>
    <property type="match status" value="1"/>
</dbReference>
<evidence type="ECO:0000313" key="11">
    <source>
        <dbReference type="EMBL" id="ROR91852.1"/>
    </source>
</evidence>
<comment type="caution">
    <text evidence="11">The sequence shown here is derived from an EMBL/GenBank/DDBJ whole genome shotgun (WGS) entry which is preliminary data.</text>
</comment>
<dbReference type="InterPro" id="IPR017871">
    <property type="entry name" value="ABC_transporter-like_CS"/>
</dbReference>
<keyword evidence="8" id="KW-0472">Membrane</keyword>
<dbReference type="OrthoDB" id="3180400at2"/>
<evidence type="ECO:0000259" key="10">
    <source>
        <dbReference type="PROSITE" id="PS50893"/>
    </source>
</evidence>
<dbReference type="EMBL" id="RKHO01000001">
    <property type="protein sequence ID" value="ROR91852.1"/>
    <property type="molecule type" value="Genomic_DNA"/>
</dbReference>
<name>A0A3N2CWC3_9ACTN</name>
<dbReference type="InterPro" id="IPR050093">
    <property type="entry name" value="ABC_SmlMolc_Importer"/>
</dbReference>
<dbReference type="PROSITE" id="PS50893">
    <property type="entry name" value="ABC_TRANSPORTER_2"/>
    <property type="match status" value="1"/>
</dbReference>
<dbReference type="Gene3D" id="3.40.50.300">
    <property type="entry name" value="P-loop containing nucleotide triphosphate hydrolases"/>
    <property type="match status" value="1"/>
</dbReference>
<dbReference type="CDD" id="cd03259">
    <property type="entry name" value="ABC_Carb_Solutes_like"/>
    <property type="match status" value="1"/>
</dbReference>
<sequence length="341" mass="36262">MSSVTATGVRMRFGSTEVLKGLDLRVEDGEVMAVLGPSGCGKTTLLRIVAGFLAPTAGEIRLGEAIVADGTTVVPPWRRRVGYVPQEGALFPHLDVRRNILFGLPRRERTEQRLEEMLELAELPRELAGAFPRELSGGQQQRVALARALAPRPRVVLLDEPFSSLDAALRASAGREVMAVLRHAGSTGLLVTHDQAEALSLADRVAVMDAGTIRQVARPQELYAAPSDVRVGSLVGEATVLRGRLEGSVLRSVLGTTVLPAPPTTAAGEVSFLVRPEQVRLVEDTETSGMVRDVVFHGPFAVVRVVMVDGTVVTVRVAPTAVPDRGTTVGLHLDGVAGVFA</sequence>
<evidence type="ECO:0000256" key="2">
    <source>
        <dbReference type="ARBA" id="ARBA00022475"/>
    </source>
</evidence>
<evidence type="ECO:0000313" key="12">
    <source>
        <dbReference type="Proteomes" id="UP000281738"/>
    </source>
</evidence>
<dbReference type="InterPro" id="IPR013611">
    <property type="entry name" value="Transp-assoc_OB_typ2"/>
</dbReference>
<feature type="domain" description="ABC transporter" evidence="10">
    <location>
        <begin position="4"/>
        <end position="235"/>
    </location>
</feature>
<keyword evidence="1" id="KW-0813">Transport</keyword>
<dbReference type="AlphaFoldDB" id="A0A3N2CWC3"/>
<dbReference type="InterPro" id="IPR003593">
    <property type="entry name" value="AAA+_ATPase"/>
</dbReference>
<dbReference type="InterPro" id="IPR008995">
    <property type="entry name" value="Mo/tungstate-bd_C_term_dom"/>
</dbReference>
<protein>
    <recommendedName>
        <fullName evidence="9">ABC-type quaternary amine transporter</fullName>
        <ecNumber evidence="9">7.6.2.9</ecNumber>
    </recommendedName>
</protein>
<gene>
    <name evidence="11" type="ORF">EDD33_2730</name>
</gene>
<dbReference type="SUPFAM" id="SSF52540">
    <property type="entry name" value="P-loop containing nucleoside triphosphate hydrolases"/>
    <property type="match status" value="1"/>
</dbReference>
<evidence type="ECO:0000256" key="7">
    <source>
        <dbReference type="ARBA" id="ARBA00023065"/>
    </source>
</evidence>
<dbReference type="GO" id="GO:0015418">
    <property type="term" value="F:ABC-type quaternary ammonium compound transporting activity"/>
    <property type="evidence" value="ECO:0007669"/>
    <property type="project" value="UniProtKB-EC"/>
</dbReference>
<dbReference type="PROSITE" id="PS00211">
    <property type="entry name" value="ABC_TRANSPORTER_1"/>
    <property type="match status" value="1"/>
</dbReference>
<accession>A0A3N2CWC3</accession>
<dbReference type="Proteomes" id="UP000281738">
    <property type="component" value="Unassembled WGS sequence"/>
</dbReference>
<evidence type="ECO:0000256" key="1">
    <source>
        <dbReference type="ARBA" id="ARBA00022448"/>
    </source>
</evidence>
<reference evidence="11 12" key="1">
    <citation type="submission" date="2018-11" db="EMBL/GenBank/DDBJ databases">
        <title>Sequencing the genomes of 1000 actinobacteria strains.</title>
        <authorList>
            <person name="Klenk H.-P."/>
        </authorList>
    </citation>
    <scope>NUCLEOTIDE SEQUENCE [LARGE SCALE GENOMIC DNA]</scope>
    <source>
        <strain evidence="11 12">DSM 12652</strain>
    </source>
</reference>
<dbReference type="GO" id="GO:0015408">
    <property type="term" value="F:ABC-type ferric iron transporter activity"/>
    <property type="evidence" value="ECO:0007669"/>
    <property type="project" value="InterPro"/>
</dbReference>
<evidence type="ECO:0000256" key="5">
    <source>
        <dbReference type="ARBA" id="ARBA00022840"/>
    </source>
</evidence>
<dbReference type="GO" id="GO:0005524">
    <property type="term" value="F:ATP binding"/>
    <property type="evidence" value="ECO:0007669"/>
    <property type="project" value="UniProtKB-KW"/>
</dbReference>
<dbReference type="PANTHER" id="PTHR42781:SF4">
    <property type="entry name" value="SPERMIDINE_PUTRESCINE IMPORT ATP-BINDING PROTEIN POTA"/>
    <property type="match status" value="1"/>
</dbReference>
<dbReference type="FunFam" id="3.40.50.300:FF:000425">
    <property type="entry name" value="Probable ABC transporter, ATP-binding subunit"/>
    <property type="match status" value="1"/>
</dbReference>
<dbReference type="InterPro" id="IPR015853">
    <property type="entry name" value="ABC_transpr_FbpC"/>
</dbReference>
<dbReference type="InterPro" id="IPR027417">
    <property type="entry name" value="P-loop_NTPase"/>
</dbReference>